<dbReference type="Pfam" id="PF07923">
    <property type="entry name" value="N1221"/>
    <property type="match status" value="1"/>
</dbReference>
<accession>A0AA91Q4L7</accession>
<organism evidence="4 5">
    <name type="scientific">Clavispora lusitaniae</name>
    <name type="common">Candida lusitaniae</name>
    <dbReference type="NCBI Taxonomy" id="36911"/>
    <lineage>
        <taxon>Eukaryota</taxon>
        <taxon>Fungi</taxon>
        <taxon>Dikarya</taxon>
        <taxon>Ascomycota</taxon>
        <taxon>Saccharomycotina</taxon>
        <taxon>Pichiomycetes</taxon>
        <taxon>Metschnikowiaceae</taxon>
        <taxon>Clavispora</taxon>
    </lineage>
</organism>
<protein>
    <submittedName>
        <fullName evidence="4">Factor arrest protein</fullName>
    </submittedName>
</protein>
<proteinExistence type="predicted"/>
<evidence type="ECO:0000259" key="2">
    <source>
        <dbReference type="SMART" id="SM01292"/>
    </source>
</evidence>
<evidence type="ECO:0000313" key="4">
    <source>
        <dbReference type="EMBL" id="OVF11069.1"/>
    </source>
</evidence>
<evidence type="ECO:0000256" key="1">
    <source>
        <dbReference type="SAM" id="MobiDB-lite"/>
    </source>
</evidence>
<evidence type="ECO:0000313" key="5">
    <source>
        <dbReference type="Proteomes" id="UP000195602"/>
    </source>
</evidence>
<feature type="domain" description="Far11/STRP N-terminal" evidence="2">
    <location>
        <begin position="71"/>
        <end position="335"/>
    </location>
</feature>
<dbReference type="KEGG" id="clus:A9F13_01g05236"/>
<dbReference type="Proteomes" id="UP000195602">
    <property type="component" value="Unassembled WGS sequence"/>
</dbReference>
<sequence length="854" mass="98201">MQNENISIDQLEDQLIDNPDPTTTKQLSESSLDEAFQKKLNGRANQLYGKYNQGESGTTTDAGCYPFLVVKPILDYAYSDSFPLRREIAEWFSSPDYDLINLHGLPQSYSLPLEFDSNNIDLWSRSTQLDNVLYFALGTFGNTNRIEDQVENIISNCRELVTTHMHKSIIDLTKRYLKEFCACFSSDSTKTVSKIFCSNYFKTLTILYCIVITSLHSEVPDELRLDLAEKDLMSDICLTIELWQADLNPHIRMRSILLLFWKLILLEFGDTAHLKNVDLYLSEKHSIKNKERKSTDNVQLTCSPLEFFTFKEDLIDKYPICDTKPYSHSPLENEKEDVHLSTKASSEDLAGRQKEFMAFDSFTNSLSNLLEIPRPNKSHSVLGQLPTQTIHIATPVPSPPSTPSEFMFGGEKIRKMYHVNQGMPFVYPTDGKSMPVAINEATDLIEDAYYESYSNKRLWEERQRYMCQERGNVNQYELSVDSDNFATEQSSSAEARSLARVESFYGQNLSRLHSLVKLLVDVIKNNNFDFNLKEAETELNPETSFSLKFASSGYKRNDKIQRVILGKLETLRVKETTLKASSAILILLLRWFKVSHVLKSYYFSSLLFDAQYLSVFMDFLANSFNNPSLQDSLEGDKETYSYDTLITQNKLMNPDIRIPQFEFFSVCQNIDIHPDPIILINRTKVCDLPSVVDENNQSLVHIKEFNADFCFILSNLLNVTNRVLIKNISQRVFVFNETKPTDLLKIILLNFVNDSLKIPILKIFKKLAPYQGRKWRALNMDVVSQVYLNLKLSLRDTWLSGRDLENDFNNSFDQEIALRSLLQFYNTRVYPGQMKPLGYTVNQASFPSAGHDSE</sequence>
<name>A0AA91Q4L7_CLALS</name>
<evidence type="ECO:0000259" key="3">
    <source>
        <dbReference type="SMART" id="SM01293"/>
    </source>
</evidence>
<feature type="compositionally biased region" description="Polar residues" evidence="1">
    <location>
        <begin position="20"/>
        <end position="29"/>
    </location>
</feature>
<dbReference type="SMART" id="SM01292">
    <property type="entry name" value="N1221"/>
    <property type="match status" value="1"/>
</dbReference>
<dbReference type="Pfam" id="PF11882">
    <property type="entry name" value="DUF3402"/>
    <property type="match status" value="1"/>
</dbReference>
<dbReference type="EMBL" id="LYUB02000001">
    <property type="protein sequence ID" value="OVF11069.1"/>
    <property type="molecule type" value="Genomic_DNA"/>
</dbReference>
<comment type="caution">
    <text evidence="4">The sequence shown here is derived from an EMBL/GenBank/DDBJ whole genome shotgun (WGS) entry which is preliminary data.</text>
</comment>
<dbReference type="GO" id="GO:0005829">
    <property type="term" value="C:cytosol"/>
    <property type="evidence" value="ECO:0007669"/>
    <property type="project" value="TreeGrafter"/>
</dbReference>
<dbReference type="PANTHER" id="PTHR13239">
    <property type="entry name" value="PROTEIN REQUIRED FOR HYPHAL ANASTOMOSIS HAM-2"/>
    <property type="match status" value="1"/>
</dbReference>
<gene>
    <name evidence="4" type="ORF">A9F13_01g05236</name>
</gene>
<dbReference type="SMART" id="SM01293">
    <property type="entry name" value="DUF3402"/>
    <property type="match status" value="1"/>
</dbReference>
<dbReference type="PANTHER" id="PTHR13239:SF4">
    <property type="entry name" value="AT25231P"/>
    <property type="match status" value="1"/>
</dbReference>
<reference evidence="4 5" key="1">
    <citation type="submission" date="2017-04" db="EMBL/GenBank/DDBJ databases">
        <title>Draft genome of the yeast Clavispora lusitaniae type strain CBS 6936.</title>
        <authorList>
            <person name="Durrens P."/>
            <person name="Klopp C."/>
            <person name="Biteau N."/>
            <person name="Fitton-Ouhabi V."/>
            <person name="Dementhon K."/>
            <person name="Accoceberry I."/>
            <person name="Sherman D.J."/>
            <person name="Noel T."/>
        </authorList>
    </citation>
    <scope>NUCLEOTIDE SEQUENCE [LARGE SCALE GENOMIC DNA]</scope>
    <source>
        <strain evidence="4 5">CBS 6936</strain>
    </source>
</reference>
<dbReference type="InterPro" id="IPR040185">
    <property type="entry name" value="Far11/STRP"/>
</dbReference>
<feature type="region of interest" description="Disordered" evidence="1">
    <location>
        <begin position="1"/>
        <end position="29"/>
    </location>
</feature>
<dbReference type="InterPro" id="IPR012486">
    <property type="entry name" value="Far11/STRP_N"/>
</dbReference>
<dbReference type="GO" id="GO:0007010">
    <property type="term" value="P:cytoskeleton organization"/>
    <property type="evidence" value="ECO:0007669"/>
    <property type="project" value="TreeGrafter"/>
</dbReference>
<dbReference type="AlphaFoldDB" id="A0AA91Q4L7"/>
<feature type="domain" description="Far11/STRP C-terminal" evidence="3">
    <location>
        <begin position="435"/>
        <end position="852"/>
    </location>
</feature>
<dbReference type="InterPro" id="IPR021819">
    <property type="entry name" value="Far11/STRP_C"/>
</dbReference>